<dbReference type="PATRIC" id="fig|1263867.3.peg.1130"/>
<dbReference type="EMBL" id="ANMO01000061">
    <property type="protein sequence ID" value="EMB18197.1"/>
    <property type="molecule type" value="Genomic_DNA"/>
</dbReference>
<evidence type="ECO:0000313" key="3">
    <source>
        <dbReference type="Proteomes" id="UP000011529"/>
    </source>
</evidence>
<feature type="region of interest" description="Disordered" evidence="1">
    <location>
        <begin position="1"/>
        <end position="56"/>
    </location>
</feature>
<reference evidence="2" key="1">
    <citation type="submission" date="2012-11" db="EMBL/GenBank/DDBJ databases">
        <title>Permanent draft genomes of Rhodopirellula europaea strain SH398 and 6C.</title>
        <authorList>
            <person name="Richter M."/>
            <person name="Richter-Heitmann T."/>
            <person name="Frank C."/>
            <person name="Harder J."/>
            <person name="Glockner F.O."/>
        </authorList>
    </citation>
    <scope>NUCLEOTIDE SEQUENCE</scope>
    <source>
        <strain evidence="2">6C</strain>
    </source>
</reference>
<dbReference type="AlphaFoldDB" id="M2AZT3"/>
<accession>M2AZT3</accession>
<comment type="caution">
    <text evidence="2">The sequence shown here is derived from an EMBL/GenBank/DDBJ whole genome shotgun (WGS) entry which is preliminary data.</text>
</comment>
<dbReference type="Proteomes" id="UP000011529">
    <property type="component" value="Unassembled WGS sequence"/>
</dbReference>
<protein>
    <submittedName>
        <fullName evidence="2">Uncharacterized protein</fullName>
    </submittedName>
</protein>
<gene>
    <name evidence="2" type="ORF">RE6C_01067</name>
</gene>
<proteinExistence type="predicted"/>
<sequence length="56" mass="5848">MLLALSSAVGCGQSNAPGPAANEIEQYLQDNPDHVADPNDSMVDESAEFEAGRVSE</sequence>
<name>M2AZT3_9BACT</name>
<evidence type="ECO:0000313" key="2">
    <source>
        <dbReference type="EMBL" id="EMB18197.1"/>
    </source>
</evidence>
<evidence type="ECO:0000256" key="1">
    <source>
        <dbReference type="SAM" id="MobiDB-lite"/>
    </source>
</evidence>
<reference evidence="2" key="2">
    <citation type="journal article" date="2013" name="Mar. Genomics">
        <title>Expression of sulfatases in Rhodopirellula baltica and the diversity of sulfatases in the genus Rhodopirellula.</title>
        <authorList>
            <person name="Wegner C.E."/>
            <person name="Richter-Heitmann T."/>
            <person name="Klindworth A."/>
            <person name="Klockow C."/>
            <person name="Richter M."/>
            <person name="Achstetter T."/>
            <person name="Glockner F.O."/>
            <person name="Harder J."/>
        </authorList>
    </citation>
    <scope>NUCLEOTIDE SEQUENCE [LARGE SCALE GENOMIC DNA]</scope>
    <source>
        <strain evidence="2">6C</strain>
    </source>
</reference>
<keyword evidence="3" id="KW-1185">Reference proteome</keyword>
<organism evidence="2 3">
    <name type="scientific">Rhodopirellula europaea 6C</name>
    <dbReference type="NCBI Taxonomy" id="1263867"/>
    <lineage>
        <taxon>Bacteria</taxon>
        <taxon>Pseudomonadati</taxon>
        <taxon>Planctomycetota</taxon>
        <taxon>Planctomycetia</taxon>
        <taxon>Pirellulales</taxon>
        <taxon>Pirellulaceae</taxon>
        <taxon>Rhodopirellula</taxon>
    </lineage>
</organism>